<dbReference type="AlphaFoldDB" id="A0A8S1DW78"/>
<dbReference type="EMBL" id="CADEPI010000761">
    <property type="protein sequence ID" value="CAB3388368.1"/>
    <property type="molecule type" value="Genomic_DNA"/>
</dbReference>
<keyword evidence="2" id="KW-1185">Reference proteome</keyword>
<comment type="caution">
    <text evidence="1">The sequence shown here is derived from an EMBL/GenBank/DDBJ whole genome shotgun (WGS) entry which is preliminary data.</text>
</comment>
<protein>
    <submittedName>
        <fullName evidence="1">Uncharacterized protein</fullName>
    </submittedName>
</protein>
<evidence type="ECO:0000313" key="1">
    <source>
        <dbReference type="EMBL" id="CAB3388368.1"/>
    </source>
</evidence>
<dbReference type="Proteomes" id="UP000494165">
    <property type="component" value="Unassembled WGS sequence"/>
</dbReference>
<evidence type="ECO:0000313" key="2">
    <source>
        <dbReference type="Proteomes" id="UP000494165"/>
    </source>
</evidence>
<sequence>MKRFARSFSELWMSINFECPVENAMLSGSNDKQIFPMKQGVLTNISSYTQSPSSSSSDSQSAVKKLVYSAHMVKKETKPNKD</sequence>
<organism evidence="1 2">
    <name type="scientific">Cloeon dipterum</name>
    <dbReference type="NCBI Taxonomy" id="197152"/>
    <lineage>
        <taxon>Eukaryota</taxon>
        <taxon>Metazoa</taxon>
        <taxon>Ecdysozoa</taxon>
        <taxon>Arthropoda</taxon>
        <taxon>Hexapoda</taxon>
        <taxon>Insecta</taxon>
        <taxon>Pterygota</taxon>
        <taxon>Palaeoptera</taxon>
        <taxon>Ephemeroptera</taxon>
        <taxon>Pisciforma</taxon>
        <taxon>Baetidae</taxon>
        <taxon>Cloeon</taxon>
    </lineage>
</organism>
<accession>A0A8S1DW78</accession>
<reference evidence="1 2" key="1">
    <citation type="submission" date="2020-04" db="EMBL/GenBank/DDBJ databases">
        <authorList>
            <person name="Alioto T."/>
            <person name="Alioto T."/>
            <person name="Gomez Garrido J."/>
        </authorList>
    </citation>
    <scope>NUCLEOTIDE SEQUENCE [LARGE SCALE GENOMIC DNA]</scope>
</reference>
<gene>
    <name evidence="1" type="ORF">CLODIP_2_CD15143</name>
</gene>
<proteinExistence type="predicted"/>
<name>A0A8S1DW78_9INSE</name>